<dbReference type="Proteomes" id="UP000823388">
    <property type="component" value="Chromosome 5K"/>
</dbReference>
<reference evidence="2" key="1">
    <citation type="submission" date="2020-05" db="EMBL/GenBank/DDBJ databases">
        <title>WGS assembly of Panicum virgatum.</title>
        <authorList>
            <person name="Lovell J.T."/>
            <person name="Jenkins J."/>
            <person name="Shu S."/>
            <person name="Juenger T.E."/>
            <person name="Schmutz J."/>
        </authorList>
    </citation>
    <scope>NUCLEOTIDE SEQUENCE</scope>
    <source>
        <strain evidence="2">AP13</strain>
    </source>
</reference>
<accession>A0A8T0T113</accession>
<name>A0A8T0T113_PANVG</name>
<dbReference type="EMBL" id="CM029045">
    <property type="protein sequence ID" value="KAG2603318.1"/>
    <property type="molecule type" value="Genomic_DNA"/>
</dbReference>
<feature type="region of interest" description="Disordered" evidence="1">
    <location>
        <begin position="32"/>
        <end position="60"/>
    </location>
</feature>
<comment type="caution">
    <text evidence="2">The sequence shown here is derived from an EMBL/GenBank/DDBJ whole genome shotgun (WGS) entry which is preliminary data.</text>
</comment>
<sequence>MDAALCCRLLGYSTQHRVHRILAHRRYGADGKHSKFRPLRIRSPPPRRFQKEASIQAKPPAAAAGLRIQRKQAQPTHPNPVRITTFLVPRPPPSSTKTFPFSPVAAFASEKQAEGS</sequence>
<proteinExistence type="predicted"/>
<evidence type="ECO:0000313" key="3">
    <source>
        <dbReference type="Proteomes" id="UP000823388"/>
    </source>
</evidence>
<gene>
    <name evidence="2" type="ORF">PVAP13_5KG762950</name>
</gene>
<evidence type="ECO:0000313" key="2">
    <source>
        <dbReference type="EMBL" id="KAG2603318.1"/>
    </source>
</evidence>
<dbReference type="AlphaFoldDB" id="A0A8T0T113"/>
<protein>
    <submittedName>
        <fullName evidence="2">Uncharacterized protein</fullName>
    </submittedName>
</protein>
<organism evidence="2 3">
    <name type="scientific">Panicum virgatum</name>
    <name type="common">Blackwell switchgrass</name>
    <dbReference type="NCBI Taxonomy" id="38727"/>
    <lineage>
        <taxon>Eukaryota</taxon>
        <taxon>Viridiplantae</taxon>
        <taxon>Streptophyta</taxon>
        <taxon>Embryophyta</taxon>
        <taxon>Tracheophyta</taxon>
        <taxon>Spermatophyta</taxon>
        <taxon>Magnoliopsida</taxon>
        <taxon>Liliopsida</taxon>
        <taxon>Poales</taxon>
        <taxon>Poaceae</taxon>
        <taxon>PACMAD clade</taxon>
        <taxon>Panicoideae</taxon>
        <taxon>Panicodae</taxon>
        <taxon>Paniceae</taxon>
        <taxon>Panicinae</taxon>
        <taxon>Panicum</taxon>
        <taxon>Panicum sect. Hiantes</taxon>
    </lineage>
</organism>
<evidence type="ECO:0000256" key="1">
    <source>
        <dbReference type="SAM" id="MobiDB-lite"/>
    </source>
</evidence>
<keyword evidence="3" id="KW-1185">Reference proteome</keyword>